<gene>
    <name evidence="14" type="ORF">S7711_04212</name>
</gene>
<name>A0A084AIJ3_STACB</name>
<feature type="region of interest" description="Disordered" evidence="12">
    <location>
        <begin position="1"/>
        <end position="33"/>
    </location>
</feature>
<dbReference type="Proteomes" id="UP000028045">
    <property type="component" value="Unassembled WGS sequence"/>
</dbReference>
<keyword evidence="9" id="KW-0012">Acyltransferase</keyword>
<evidence type="ECO:0000259" key="13">
    <source>
        <dbReference type="PROSITE" id="PS51186"/>
    </source>
</evidence>
<dbReference type="PANTHER" id="PTHR20531:SF1">
    <property type="entry name" value="N-ALPHA-ACETYLTRANSFERASE 40"/>
    <property type="match status" value="1"/>
</dbReference>
<evidence type="ECO:0000313" key="14">
    <source>
        <dbReference type="EMBL" id="KEY65122.1"/>
    </source>
</evidence>
<sequence length="244" mass="27101">MAAAAGKPFGVMDGHRPSKRRRTANPIETANNKPNDEFVAEYMRPRPGWTDWTHPSTGAKYTLSLVRAAELTPEELDECFRLIDDTSGANYRASSIGWHPAAKRKEMRSPDLRYVLVKTAADEQGPAAIEGFASMMPTFENHEPVVYCYEIHLRPALQRTGLGRDLMGYIMAVADNVPSVEKTMLTCFVSNGRALDFYRGMGFATDDYSPGERKLRGGKVVVPDYVILSRATARARGLHEKATT</sequence>
<evidence type="ECO:0000256" key="10">
    <source>
        <dbReference type="ARBA" id="ARBA00047821"/>
    </source>
</evidence>
<dbReference type="GO" id="GO:1990189">
    <property type="term" value="F:protein N-terminal-serine acetyltransferase activity"/>
    <property type="evidence" value="ECO:0007669"/>
    <property type="project" value="UniProtKB-EC"/>
</dbReference>
<feature type="domain" description="N-acetyltransferase" evidence="13">
    <location>
        <begin position="66"/>
        <end position="227"/>
    </location>
</feature>
<keyword evidence="8" id="KW-0539">Nucleus</keyword>
<dbReference type="GO" id="GO:0043998">
    <property type="term" value="F:histone H2A acetyltransferase activity"/>
    <property type="evidence" value="ECO:0007669"/>
    <property type="project" value="InterPro"/>
</dbReference>
<dbReference type="GO" id="GO:0005737">
    <property type="term" value="C:cytoplasm"/>
    <property type="evidence" value="ECO:0007669"/>
    <property type="project" value="UniProtKB-SubCell"/>
</dbReference>
<evidence type="ECO:0000313" key="15">
    <source>
        <dbReference type="Proteomes" id="UP000028045"/>
    </source>
</evidence>
<comment type="similarity">
    <text evidence="3">Belongs to the acetyltransferase family. NAA40 subfamily.</text>
</comment>
<dbReference type="Gene3D" id="3.40.630.30">
    <property type="match status" value="1"/>
</dbReference>
<evidence type="ECO:0000256" key="11">
    <source>
        <dbReference type="ARBA" id="ARBA00049524"/>
    </source>
</evidence>
<dbReference type="EC" id="2.3.1.257" evidence="4"/>
<dbReference type="PANTHER" id="PTHR20531">
    <property type="entry name" value="N-ALPHA-ACETYLTRANSFERASE 40"/>
    <property type="match status" value="1"/>
</dbReference>
<dbReference type="EMBL" id="KL648713">
    <property type="protein sequence ID" value="KEY65122.1"/>
    <property type="molecule type" value="Genomic_DNA"/>
</dbReference>
<keyword evidence="15" id="KW-1185">Reference proteome</keyword>
<dbReference type="GO" id="GO:0005634">
    <property type="term" value="C:nucleus"/>
    <property type="evidence" value="ECO:0007669"/>
    <property type="project" value="UniProtKB-SubCell"/>
</dbReference>
<organism evidence="14 15">
    <name type="scientific">Stachybotrys chartarum (strain CBS 109288 / IBT 7711)</name>
    <name type="common">Toxic black mold</name>
    <name type="synonym">Stilbospora chartarum</name>
    <dbReference type="NCBI Taxonomy" id="1280523"/>
    <lineage>
        <taxon>Eukaryota</taxon>
        <taxon>Fungi</taxon>
        <taxon>Dikarya</taxon>
        <taxon>Ascomycota</taxon>
        <taxon>Pezizomycotina</taxon>
        <taxon>Sordariomycetes</taxon>
        <taxon>Hypocreomycetidae</taxon>
        <taxon>Hypocreales</taxon>
        <taxon>Stachybotryaceae</taxon>
        <taxon>Stachybotrys</taxon>
    </lineage>
</organism>
<evidence type="ECO:0000256" key="4">
    <source>
        <dbReference type="ARBA" id="ARBA00012950"/>
    </source>
</evidence>
<dbReference type="Pfam" id="PF00583">
    <property type="entry name" value="Acetyltransf_1"/>
    <property type="match status" value="1"/>
</dbReference>
<dbReference type="InterPro" id="IPR000182">
    <property type="entry name" value="GNAT_dom"/>
</dbReference>
<comment type="catalytic activity">
    <reaction evidence="10">
        <text>N-terminal L-seryl-[histone H2A] + acetyl-CoA = N-terminal N(alpha)-acetyl-L-seryl-[histone H2A] + CoA + H(+)</text>
        <dbReference type="Rhea" id="RHEA:50600"/>
        <dbReference type="Rhea" id="RHEA-COMP:12742"/>
        <dbReference type="Rhea" id="RHEA-COMP:12744"/>
        <dbReference type="ChEBI" id="CHEBI:15378"/>
        <dbReference type="ChEBI" id="CHEBI:57287"/>
        <dbReference type="ChEBI" id="CHEBI:57288"/>
        <dbReference type="ChEBI" id="CHEBI:64738"/>
        <dbReference type="ChEBI" id="CHEBI:83690"/>
        <dbReference type="EC" id="2.3.1.257"/>
    </reaction>
</comment>
<dbReference type="PROSITE" id="PS51186">
    <property type="entry name" value="GNAT"/>
    <property type="match status" value="1"/>
</dbReference>
<dbReference type="GO" id="GO:0010485">
    <property type="term" value="F:histone H4 acetyltransferase activity"/>
    <property type="evidence" value="ECO:0007669"/>
    <property type="project" value="InterPro"/>
</dbReference>
<evidence type="ECO:0000256" key="2">
    <source>
        <dbReference type="ARBA" id="ARBA00004496"/>
    </source>
</evidence>
<accession>A0A084AIJ3</accession>
<dbReference type="AlphaFoldDB" id="A0A084AIJ3"/>
<evidence type="ECO:0000256" key="7">
    <source>
        <dbReference type="ARBA" id="ARBA00022679"/>
    </source>
</evidence>
<protein>
    <recommendedName>
        <fullName evidence="5">N-alpha-acetyltransferase 40</fullName>
        <ecNumber evidence="4">2.3.1.257</ecNumber>
    </recommendedName>
</protein>
<dbReference type="InterPro" id="IPR016181">
    <property type="entry name" value="Acyl_CoA_acyltransferase"/>
</dbReference>
<dbReference type="OrthoDB" id="424551at2759"/>
<evidence type="ECO:0000256" key="3">
    <source>
        <dbReference type="ARBA" id="ARBA00008870"/>
    </source>
</evidence>
<comment type="catalytic activity">
    <reaction evidence="11">
        <text>N-terminal L-seryl-[histone H4] + acetyl-CoA = N-terminal N(alpha)-acetyl-L-seryl-[histone H4] + CoA + H(+)</text>
        <dbReference type="Rhea" id="RHEA:50596"/>
        <dbReference type="Rhea" id="RHEA-COMP:12740"/>
        <dbReference type="Rhea" id="RHEA-COMP:12743"/>
        <dbReference type="ChEBI" id="CHEBI:15378"/>
        <dbReference type="ChEBI" id="CHEBI:57287"/>
        <dbReference type="ChEBI" id="CHEBI:57288"/>
        <dbReference type="ChEBI" id="CHEBI:64738"/>
        <dbReference type="ChEBI" id="CHEBI:83690"/>
        <dbReference type="EC" id="2.3.1.257"/>
    </reaction>
</comment>
<proteinExistence type="inferred from homology"/>
<dbReference type="SUPFAM" id="SSF55729">
    <property type="entry name" value="Acyl-CoA N-acyltransferases (Nat)"/>
    <property type="match status" value="1"/>
</dbReference>
<evidence type="ECO:0000256" key="1">
    <source>
        <dbReference type="ARBA" id="ARBA00004123"/>
    </source>
</evidence>
<evidence type="ECO:0000256" key="8">
    <source>
        <dbReference type="ARBA" id="ARBA00023242"/>
    </source>
</evidence>
<dbReference type="HOGENOM" id="CLU_051699_2_1_1"/>
<evidence type="ECO:0000256" key="5">
    <source>
        <dbReference type="ARBA" id="ARBA00015043"/>
    </source>
</evidence>
<dbReference type="InterPro" id="IPR039949">
    <property type="entry name" value="NAA40"/>
</dbReference>
<keyword evidence="7" id="KW-0808">Transferase</keyword>
<evidence type="ECO:0000256" key="6">
    <source>
        <dbReference type="ARBA" id="ARBA00022490"/>
    </source>
</evidence>
<reference evidence="14 15" key="1">
    <citation type="journal article" date="2014" name="BMC Genomics">
        <title>Comparative genome sequencing reveals chemotype-specific gene clusters in the toxigenic black mold Stachybotrys.</title>
        <authorList>
            <person name="Semeiks J."/>
            <person name="Borek D."/>
            <person name="Otwinowski Z."/>
            <person name="Grishin N.V."/>
        </authorList>
    </citation>
    <scope>NUCLEOTIDE SEQUENCE [LARGE SCALE GENOMIC DNA]</scope>
    <source>
        <strain evidence="15">CBS 109288 / IBT 7711</strain>
    </source>
</reference>
<evidence type="ECO:0000256" key="9">
    <source>
        <dbReference type="ARBA" id="ARBA00023315"/>
    </source>
</evidence>
<keyword evidence="6" id="KW-0963">Cytoplasm</keyword>
<evidence type="ECO:0000256" key="12">
    <source>
        <dbReference type="SAM" id="MobiDB-lite"/>
    </source>
</evidence>
<comment type="subcellular location">
    <subcellularLocation>
        <location evidence="2">Cytoplasm</location>
    </subcellularLocation>
    <subcellularLocation>
        <location evidence="1">Nucleus</location>
    </subcellularLocation>
</comment>